<dbReference type="SUPFAM" id="SSF47794">
    <property type="entry name" value="Rad51 N-terminal domain-like"/>
    <property type="match status" value="2"/>
</dbReference>
<feature type="domain" description="Helix-hairpin-helix DNA-binding motif class 1" evidence="3">
    <location>
        <begin position="271"/>
        <end position="290"/>
    </location>
</feature>
<dbReference type="SMART" id="SM00278">
    <property type="entry name" value="HhH1"/>
    <property type="match status" value="3"/>
</dbReference>
<protein>
    <recommendedName>
        <fullName evidence="3">Helix-hairpin-helix DNA-binding motif class 1 domain-containing protein</fullName>
    </recommendedName>
</protein>
<reference evidence="4" key="1">
    <citation type="journal article" date="2014" name="Int. J. Syst. Evol. Microbiol.">
        <title>Complete genome sequence of Corynebacterium casei LMG S-19264T (=DSM 44701T), isolated from a smear-ripened cheese.</title>
        <authorList>
            <consortium name="US DOE Joint Genome Institute (JGI-PGF)"/>
            <person name="Walter F."/>
            <person name="Albersmeier A."/>
            <person name="Kalinowski J."/>
            <person name="Ruckert C."/>
        </authorList>
    </citation>
    <scope>NUCLEOTIDE SEQUENCE</scope>
    <source>
        <strain evidence="4">JCM 17820</strain>
    </source>
</reference>
<accession>A0A830GKN4</accession>
<dbReference type="AlphaFoldDB" id="A0A830GKN4"/>
<dbReference type="RefSeq" id="WP_188996322.1">
    <property type="nucleotide sequence ID" value="NZ_BMOU01000002.1"/>
</dbReference>
<sequence length="350" mass="37992">MSDIGWEDIWLLSTVVTGTLIFGPDLFSSVFSGMVGVVSTGVAVSLNVVSSAVSTFLPVLSALFVLATVGVAVNSLPNPHPVTAVGEFRRVDETEKTVDHCVNCELEDVAGVRRAALRETVVAGRVVRTDERTVVEECQCCHEADAVDYALRAERDDPEPPGEVASDQQADDDSEADGGWFGSTGDDLTRIMHVGDATARNLRQHGFETVADVREADREALVDVPRIGEQRVEDIQLGATHVGLEMGVDMARRLDREGFETAADIREATVSELTEVRGVGQVTAKEIQSVVPEYEVTYGLVCPACGDEFTVRYEADDEPEGRIECPNCDTDRWRWSWSGGEAEPTEVETA</sequence>
<dbReference type="GO" id="GO:0003677">
    <property type="term" value="F:DNA binding"/>
    <property type="evidence" value="ECO:0007669"/>
    <property type="project" value="InterPro"/>
</dbReference>
<keyword evidence="5" id="KW-1185">Reference proteome</keyword>
<evidence type="ECO:0000313" key="4">
    <source>
        <dbReference type="EMBL" id="GGN92291.1"/>
    </source>
</evidence>
<keyword evidence="2" id="KW-1133">Transmembrane helix</keyword>
<evidence type="ECO:0000313" key="5">
    <source>
        <dbReference type="Proteomes" id="UP000605784"/>
    </source>
</evidence>
<dbReference type="Proteomes" id="UP000605784">
    <property type="component" value="Unassembled WGS sequence"/>
</dbReference>
<organism evidence="4 5">
    <name type="scientific">Haloarcula pellucida</name>
    <dbReference type="NCBI Taxonomy" id="1427151"/>
    <lineage>
        <taxon>Archaea</taxon>
        <taxon>Methanobacteriati</taxon>
        <taxon>Methanobacteriota</taxon>
        <taxon>Stenosarchaea group</taxon>
        <taxon>Halobacteria</taxon>
        <taxon>Halobacteriales</taxon>
        <taxon>Haloarculaceae</taxon>
        <taxon>Haloarcula</taxon>
    </lineage>
</organism>
<dbReference type="InterPro" id="IPR010995">
    <property type="entry name" value="DNA_repair_Rad51/TF_NusA_a-hlx"/>
</dbReference>
<dbReference type="EMBL" id="BMOU01000002">
    <property type="protein sequence ID" value="GGN92291.1"/>
    <property type="molecule type" value="Genomic_DNA"/>
</dbReference>
<evidence type="ECO:0000256" key="2">
    <source>
        <dbReference type="SAM" id="Phobius"/>
    </source>
</evidence>
<dbReference type="Pfam" id="PF14520">
    <property type="entry name" value="HHH_5"/>
    <property type="match status" value="2"/>
</dbReference>
<evidence type="ECO:0000256" key="1">
    <source>
        <dbReference type="SAM" id="MobiDB-lite"/>
    </source>
</evidence>
<dbReference type="GO" id="GO:0000166">
    <property type="term" value="F:nucleotide binding"/>
    <property type="evidence" value="ECO:0007669"/>
    <property type="project" value="InterPro"/>
</dbReference>
<reference evidence="4" key="2">
    <citation type="submission" date="2020-09" db="EMBL/GenBank/DDBJ databases">
        <authorList>
            <person name="Sun Q."/>
            <person name="Ohkuma M."/>
        </authorList>
    </citation>
    <scope>NUCLEOTIDE SEQUENCE</scope>
    <source>
        <strain evidence="4">JCM 17820</strain>
    </source>
</reference>
<feature type="domain" description="Helix-hairpin-helix DNA-binding motif class 1" evidence="3">
    <location>
        <begin position="186"/>
        <end position="205"/>
    </location>
</feature>
<feature type="transmembrane region" description="Helical" evidence="2">
    <location>
        <begin position="26"/>
        <end position="49"/>
    </location>
</feature>
<dbReference type="InterPro" id="IPR003583">
    <property type="entry name" value="Hlx-hairpin-Hlx_DNA-bd_motif"/>
</dbReference>
<dbReference type="Gene3D" id="1.10.150.20">
    <property type="entry name" value="5' to 3' exonuclease, C-terminal subdomain"/>
    <property type="match status" value="2"/>
</dbReference>
<comment type="caution">
    <text evidence="4">The sequence shown here is derived from an EMBL/GenBank/DDBJ whole genome shotgun (WGS) entry which is preliminary data.</text>
</comment>
<feature type="region of interest" description="Disordered" evidence="1">
    <location>
        <begin position="154"/>
        <end position="185"/>
    </location>
</feature>
<feature type="domain" description="Helix-hairpin-helix DNA-binding motif class 1" evidence="3">
    <location>
        <begin position="219"/>
        <end position="238"/>
    </location>
</feature>
<proteinExistence type="predicted"/>
<keyword evidence="2" id="KW-0812">Transmembrane</keyword>
<gene>
    <name evidence="4" type="ORF">GCM10009030_16390</name>
</gene>
<name>A0A830GKN4_9EURY</name>
<evidence type="ECO:0000259" key="3">
    <source>
        <dbReference type="SMART" id="SM00278"/>
    </source>
</evidence>
<keyword evidence="2" id="KW-0472">Membrane</keyword>
<dbReference type="GO" id="GO:0006281">
    <property type="term" value="P:DNA repair"/>
    <property type="evidence" value="ECO:0007669"/>
    <property type="project" value="InterPro"/>
</dbReference>